<protein>
    <submittedName>
        <fullName evidence="6">Stage 0 sporulation protein B (Sporulation initiation phosphotransferase)</fullName>
    </submittedName>
</protein>
<evidence type="ECO:0000259" key="4">
    <source>
        <dbReference type="Pfam" id="PF14689"/>
    </source>
</evidence>
<feature type="domain" description="SpoOB alpha-helical" evidence="4">
    <location>
        <begin position="8"/>
        <end position="51"/>
    </location>
</feature>
<dbReference type="AlphaFoldDB" id="A0A8B4QBW4"/>
<evidence type="ECO:0000256" key="3">
    <source>
        <dbReference type="ARBA" id="ARBA00022777"/>
    </source>
</evidence>
<dbReference type="RefSeq" id="WP_109348265.1">
    <property type="nucleotide sequence ID" value="NZ_BJUE01000001.1"/>
</dbReference>
<reference evidence="6 8" key="2">
    <citation type="submission" date="2019-03" db="EMBL/GenBank/DDBJ databases">
        <title>Genomic Encyclopedia of Type Strains, Phase IV (KMG-IV): sequencing the most valuable type-strain genomes for metagenomic binning, comparative biology and taxonomic classification.</title>
        <authorList>
            <person name="Goeker M."/>
        </authorList>
    </citation>
    <scope>NUCLEOTIDE SEQUENCE [LARGE SCALE GENOMIC DNA]</scope>
    <source>
        <strain evidence="6 8">DSM 20580</strain>
    </source>
</reference>
<accession>A0A8B4QBW4</accession>
<evidence type="ECO:0000313" key="5">
    <source>
        <dbReference type="EMBL" id="STX10164.1"/>
    </source>
</evidence>
<evidence type="ECO:0000313" key="7">
    <source>
        <dbReference type="Proteomes" id="UP000254330"/>
    </source>
</evidence>
<evidence type="ECO:0000313" key="6">
    <source>
        <dbReference type="EMBL" id="TDR44230.1"/>
    </source>
</evidence>
<comment type="caution">
    <text evidence="5">The sequence shown here is derived from an EMBL/GenBank/DDBJ whole genome shotgun (WGS) entry which is preliminary data.</text>
</comment>
<dbReference type="EMBL" id="SNZG01000001">
    <property type="protein sequence ID" value="TDR44230.1"/>
    <property type="molecule type" value="Genomic_DNA"/>
</dbReference>
<dbReference type="InterPro" id="IPR016120">
    <property type="entry name" value="Sig_transdc_His_kin_SpoOB"/>
</dbReference>
<keyword evidence="3" id="KW-0418">Kinase</keyword>
<gene>
    <name evidence="6" type="ORF">DFR61_10167</name>
    <name evidence="5" type="ORF">NCTC10597_01877</name>
</gene>
<keyword evidence="1" id="KW-0597">Phosphoprotein</keyword>
<dbReference type="GO" id="GO:0000155">
    <property type="term" value="F:phosphorelay sensor kinase activity"/>
    <property type="evidence" value="ECO:0007669"/>
    <property type="project" value="InterPro"/>
</dbReference>
<dbReference type="Proteomes" id="UP000254330">
    <property type="component" value="Unassembled WGS sequence"/>
</dbReference>
<keyword evidence="2" id="KW-0808">Transferase</keyword>
<dbReference type="SUPFAM" id="SSF55890">
    <property type="entry name" value="Sporulation response regulatory protein Spo0B"/>
    <property type="match status" value="1"/>
</dbReference>
<evidence type="ECO:0000313" key="8">
    <source>
        <dbReference type="Proteomes" id="UP000294641"/>
    </source>
</evidence>
<evidence type="ECO:0000256" key="2">
    <source>
        <dbReference type="ARBA" id="ARBA00022679"/>
    </source>
</evidence>
<dbReference type="EMBL" id="UGNP01000001">
    <property type="protein sequence ID" value="STX10164.1"/>
    <property type="molecule type" value="Genomic_DNA"/>
</dbReference>
<dbReference type="Proteomes" id="UP000294641">
    <property type="component" value="Unassembled WGS sequence"/>
</dbReference>
<name>A0A8B4QBW4_9BACL</name>
<dbReference type="InterPro" id="IPR037100">
    <property type="entry name" value="Spo0B_C_sf"/>
</dbReference>
<reference evidence="5 7" key="1">
    <citation type="submission" date="2018-06" db="EMBL/GenBank/DDBJ databases">
        <authorList>
            <consortium name="Pathogen Informatics"/>
            <person name="Doyle S."/>
        </authorList>
    </citation>
    <scope>NUCLEOTIDE SEQUENCE [LARGE SCALE GENOMIC DNA]</scope>
    <source>
        <strain evidence="5 7">NCTC10597</strain>
    </source>
</reference>
<dbReference type="InterPro" id="IPR039506">
    <property type="entry name" value="SPOB_a"/>
</dbReference>
<proteinExistence type="predicted"/>
<dbReference type="Gene3D" id="1.10.287.130">
    <property type="match status" value="1"/>
</dbReference>
<keyword evidence="8" id="KW-1185">Reference proteome</keyword>
<dbReference type="Gene3D" id="3.30.565.30">
    <property type="entry name" value="Sporulation initiation phosphotransferase B (SpoOB), C-terminal domain"/>
    <property type="match status" value="1"/>
</dbReference>
<dbReference type="Pfam" id="PF14689">
    <property type="entry name" value="SPOB_a"/>
    <property type="match status" value="1"/>
</dbReference>
<sequence length="178" mass="20555">MTGQPLSVNEVLRFMNHDFLNQLQLIKTNLALENVEEANHVVTNISTKCSQFFQINGLNSEQLVEWLHTCEWRFPSINITMESDISDSSLVEWDVPLRDYLESTLQHVCESIDPMIDQSCTIHVNSSKNNLVIEVELNGKWCSPPFETPIYTTDLVVTHEHYSDILWRYRVIGSKEGK</sequence>
<organism evidence="5 7">
    <name type="scientific">Kurthia zopfii</name>
    <dbReference type="NCBI Taxonomy" id="1650"/>
    <lineage>
        <taxon>Bacteria</taxon>
        <taxon>Bacillati</taxon>
        <taxon>Bacillota</taxon>
        <taxon>Bacilli</taxon>
        <taxon>Bacillales</taxon>
        <taxon>Caryophanaceae</taxon>
        <taxon>Kurthia</taxon>
    </lineage>
</organism>
<dbReference type="OrthoDB" id="2375606at2"/>
<evidence type="ECO:0000256" key="1">
    <source>
        <dbReference type="ARBA" id="ARBA00022553"/>
    </source>
</evidence>